<dbReference type="GO" id="GO:0005886">
    <property type="term" value="C:plasma membrane"/>
    <property type="evidence" value="ECO:0007669"/>
    <property type="project" value="UniProtKB-SubCell"/>
</dbReference>
<dbReference type="Proteomes" id="UP000199315">
    <property type="component" value="Unassembled WGS sequence"/>
</dbReference>
<feature type="transmembrane region" description="Helical" evidence="10">
    <location>
        <begin position="129"/>
        <end position="150"/>
    </location>
</feature>
<accession>A0A1D3TNH7</accession>
<keyword evidence="7 10" id="KW-1133">Transmembrane helix</keyword>
<evidence type="ECO:0000256" key="5">
    <source>
        <dbReference type="ARBA" id="ARBA00022692"/>
    </source>
</evidence>
<dbReference type="NCBIfam" id="TIGR00933">
    <property type="entry name" value="2a38"/>
    <property type="match status" value="1"/>
</dbReference>
<evidence type="ECO:0000256" key="10">
    <source>
        <dbReference type="SAM" id="Phobius"/>
    </source>
</evidence>
<protein>
    <submittedName>
        <fullName evidence="11">Trk system potassium uptake protein TrkH</fullName>
    </submittedName>
</protein>
<dbReference type="STRING" id="1619234.SAMN05421730_1001118"/>
<keyword evidence="2" id="KW-0813">Transport</keyword>
<evidence type="ECO:0000256" key="9">
    <source>
        <dbReference type="ARBA" id="ARBA00023136"/>
    </source>
</evidence>
<dbReference type="InterPro" id="IPR004772">
    <property type="entry name" value="TrkH"/>
</dbReference>
<keyword evidence="12" id="KW-1185">Reference proteome</keyword>
<feature type="transmembrane region" description="Helical" evidence="10">
    <location>
        <begin position="47"/>
        <end position="66"/>
    </location>
</feature>
<evidence type="ECO:0000256" key="7">
    <source>
        <dbReference type="ARBA" id="ARBA00022989"/>
    </source>
</evidence>
<feature type="transmembrane region" description="Helical" evidence="10">
    <location>
        <begin position="194"/>
        <end position="216"/>
    </location>
</feature>
<evidence type="ECO:0000256" key="2">
    <source>
        <dbReference type="ARBA" id="ARBA00022448"/>
    </source>
</evidence>
<comment type="subcellular location">
    <subcellularLocation>
        <location evidence="1">Cell membrane</location>
        <topology evidence="1">Multi-pass membrane protein</topology>
    </subcellularLocation>
</comment>
<keyword evidence="3" id="KW-1003">Cell membrane</keyword>
<sequence>MKEKITGLHKCLTVPQIIALGFFCFVFAGGLILMLPICSADGTYTNFVDTLFTATSAVCVTGLVTIPTYSHWSLLGKIVIMVLIQLGGLGFMTCFTSVLILLGKRITLKERMIIQDSLNESRLQGLVKLVIRIIKGTFLVEGIGAFLYCFEFVPAYGLIKGIGVSIFTAVSAFCNAGFDVIGDYSLMPFNTGFFVNYVTMALIITGGIGFTVWWDLFRVVRLQKENRLGFKMNIRKLTLHSKIALSITLFLIFGGALCFFLLEYRNQATMGQMNLYEKITASLFQSVTTRTAGFFSIPQDKMSLSSQLLTVVLMFIGGSPAGTAGGIKTVTFGVIMLSIVSVIKGKENTEIYRRTIPANTVRKSLAIMMISLFTVIMGTMFLSITESSSSLMNVLFEVASAMATVGLTIGVTPTLTVPGKLLIIFLMYMGRIGVLTMALVFGLKRRKTNNSIKLPEENIMVG</sequence>
<evidence type="ECO:0000256" key="1">
    <source>
        <dbReference type="ARBA" id="ARBA00004651"/>
    </source>
</evidence>
<reference evidence="11 12" key="1">
    <citation type="submission" date="2016-09" db="EMBL/GenBank/DDBJ databases">
        <authorList>
            <person name="Capua I."/>
            <person name="De Benedictis P."/>
            <person name="Joannis T."/>
            <person name="Lombin L.H."/>
            <person name="Cattoli G."/>
        </authorList>
    </citation>
    <scope>NUCLEOTIDE SEQUENCE [LARGE SCALE GENOMIC DNA]</scope>
    <source>
        <strain evidence="11 12">GluBS11</strain>
    </source>
</reference>
<evidence type="ECO:0000256" key="3">
    <source>
        <dbReference type="ARBA" id="ARBA00022475"/>
    </source>
</evidence>
<keyword evidence="6" id="KW-0630">Potassium</keyword>
<evidence type="ECO:0000256" key="4">
    <source>
        <dbReference type="ARBA" id="ARBA00022538"/>
    </source>
</evidence>
<feature type="transmembrane region" description="Helical" evidence="10">
    <location>
        <begin position="311"/>
        <end position="343"/>
    </location>
</feature>
<dbReference type="EMBL" id="FMKA01000001">
    <property type="protein sequence ID" value="SCP94875.1"/>
    <property type="molecule type" value="Genomic_DNA"/>
</dbReference>
<keyword evidence="4" id="KW-0633">Potassium transport</keyword>
<keyword evidence="9 10" id="KW-0472">Membrane</keyword>
<keyword evidence="5 10" id="KW-0812">Transmembrane</keyword>
<dbReference type="PANTHER" id="PTHR32024:SF1">
    <property type="entry name" value="KTR SYSTEM POTASSIUM UPTAKE PROTEIN B"/>
    <property type="match status" value="1"/>
</dbReference>
<feature type="transmembrane region" description="Helical" evidence="10">
    <location>
        <begin position="421"/>
        <end position="443"/>
    </location>
</feature>
<dbReference type="RefSeq" id="WP_242875414.1">
    <property type="nucleotide sequence ID" value="NZ_FMKA01000001.1"/>
</dbReference>
<name>A0A1D3TNH7_9FIRM</name>
<feature type="transmembrane region" description="Helical" evidence="10">
    <location>
        <begin position="12"/>
        <end position="35"/>
    </location>
</feature>
<feature type="transmembrane region" description="Helical" evidence="10">
    <location>
        <begin position="364"/>
        <end position="384"/>
    </location>
</feature>
<dbReference type="GO" id="GO:0015379">
    <property type="term" value="F:potassium:chloride symporter activity"/>
    <property type="evidence" value="ECO:0007669"/>
    <property type="project" value="InterPro"/>
</dbReference>
<keyword evidence="8" id="KW-0406">Ion transport</keyword>
<dbReference type="AlphaFoldDB" id="A0A1D3TNH7"/>
<feature type="transmembrane region" description="Helical" evidence="10">
    <location>
        <begin position="78"/>
        <end position="102"/>
    </location>
</feature>
<evidence type="ECO:0000256" key="6">
    <source>
        <dbReference type="ARBA" id="ARBA00022958"/>
    </source>
</evidence>
<dbReference type="InterPro" id="IPR003445">
    <property type="entry name" value="Cat_transpt"/>
</dbReference>
<organism evidence="11 12">
    <name type="scientific">Anaerobium acetethylicum</name>
    <dbReference type="NCBI Taxonomy" id="1619234"/>
    <lineage>
        <taxon>Bacteria</taxon>
        <taxon>Bacillati</taxon>
        <taxon>Bacillota</taxon>
        <taxon>Clostridia</taxon>
        <taxon>Lachnospirales</taxon>
        <taxon>Lachnospiraceae</taxon>
        <taxon>Anaerobium</taxon>
    </lineage>
</organism>
<dbReference type="Pfam" id="PF02386">
    <property type="entry name" value="TrkH"/>
    <property type="match status" value="1"/>
</dbReference>
<feature type="transmembrane region" description="Helical" evidence="10">
    <location>
        <begin position="237"/>
        <end position="262"/>
    </location>
</feature>
<evidence type="ECO:0000313" key="11">
    <source>
        <dbReference type="EMBL" id="SCP94875.1"/>
    </source>
</evidence>
<gene>
    <name evidence="11" type="ORF">SAMN05421730_1001118</name>
</gene>
<proteinExistence type="predicted"/>
<evidence type="ECO:0000256" key="8">
    <source>
        <dbReference type="ARBA" id="ARBA00023065"/>
    </source>
</evidence>
<dbReference type="PANTHER" id="PTHR32024">
    <property type="entry name" value="TRK SYSTEM POTASSIUM UPTAKE PROTEIN TRKG-RELATED"/>
    <property type="match status" value="1"/>
</dbReference>
<evidence type="ECO:0000313" key="12">
    <source>
        <dbReference type="Proteomes" id="UP000199315"/>
    </source>
</evidence>